<keyword evidence="4" id="KW-1185">Reference proteome</keyword>
<dbReference type="EMBL" id="SHKY01000001">
    <property type="protein sequence ID" value="RZU48632.1"/>
    <property type="molecule type" value="Genomic_DNA"/>
</dbReference>
<dbReference type="AlphaFoldDB" id="A0A4Q7ZD74"/>
<feature type="compositionally biased region" description="Basic and acidic residues" evidence="1">
    <location>
        <begin position="521"/>
        <end position="542"/>
    </location>
</feature>
<keyword evidence="2" id="KW-1133">Transmembrane helix</keyword>
<keyword evidence="2" id="KW-0812">Transmembrane</keyword>
<feature type="compositionally biased region" description="Basic and acidic residues" evidence="1">
    <location>
        <begin position="412"/>
        <end position="435"/>
    </location>
</feature>
<sequence>MARTKLNQRSANRGSVPMDATGGPTPPSKLAIVTLAVSIILAIWAAAMLTPAGRVLYVYVFAYLEYYMGVLTLVSLSITIMLGLVSTDRLVLSIRQRVLLQSAHRTFGVIAVGALGVHLWAKLMEQHIDVIDVFIPFLHGNFFVGFGTISAIIMVVVLWSGIARARFIGRGKPWMWRSVHASSYLMWPLAVVHGLNAGRPGAVWVIVSYVVCILLVVLGLAVRVSVSLNRKKDFASQSGTSTGAMKPVGKLAPSGAAGMRKRRDGDRFGSRISSNPGLTETAVLEPWVPAAPAPAGDKPAAKADSAPPAKADGRSEYDEEVYRRETRSRRGAGEEDRAPRGRREDGYEAPRSRRHADSDGPARRPAPRFDEETRAMSQRAIESGRRHFEAEEEPAPRSRRRTGEQEQYVPPRYERETRAGRYAEDEPAPRQRRAIEAAPARGWYAEDEPRRAPRGDDEPRGRRYADDPPRGRRSAEDDGYADPRPRRADRWADPGYAPGLPEPRSTRYSDDPSPAPRSRRDRGDRGGDVDRADSGRHSRSEFVDLGGPQYDRQAWGPDLEPDETPTLVDMASRRARRAEQPESPRGASRGARRGRGRSTDDVADDQYWRQLRGEAQ</sequence>
<feature type="transmembrane region" description="Helical" evidence="2">
    <location>
        <begin position="201"/>
        <end position="222"/>
    </location>
</feature>
<feature type="compositionally biased region" description="Low complexity" evidence="1">
    <location>
        <begin position="293"/>
        <end position="310"/>
    </location>
</feature>
<feature type="transmembrane region" description="Helical" evidence="2">
    <location>
        <begin position="106"/>
        <end position="123"/>
    </location>
</feature>
<feature type="transmembrane region" description="Helical" evidence="2">
    <location>
        <begin position="30"/>
        <end position="50"/>
    </location>
</feature>
<proteinExistence type="predicted"/>
<feature type="compositionally biased region" description="Polar residues" evidence="1">
    <location>
        <begin position="1"/>
        <end position="13"/>
    </location>
</feature>
<evidence type="ECO:0000256" key="1">
    <source>
        <dbReference type="SAM" id="MobiDB-lite"/>
    </source>
</evidence>
<evidence type="ECO:0000256" key="2">
    <source>
        <dbReference type="SAM" id="Phobius"/>
    </source>
</evidence>
<feature type="compositionally biased region" description="Basic and acidic residues" evidence="1">
    <location>
        <begin position="331"/>
        <end position="374"/>
    </location>
</feature>
<dbReference type="Proteomes" id="UP000292564">
    <property type="component" value="Unassembled WGS sequence"/>
</dbReference>
<evidence type="ECO:0000313" key="4">
    <source>
        <dbReference type="Proteomes" id="UP000292564"/>
    </source>
</evidence>
<feature type="region of interest" description="Disordered" evidence="1">
    <location>
        <begin position="1"/>
        <end position="23"/>
    </location>
</feature>
<feature type="transmembrane region" description="Helical" evidence="2">
    <location>
        <begin position="143"/>
        <end position="162"/>
    </location>
</feature>
<feature type="compositionally biased region" description="Basic and acidic residues" evidence="1">
    <location>
        <begin position="447"/>
        <end position="492"/>
    </location>
</feature>
<evidence type="ECO:0000313" key="3">
    <source>
        <dbReference type="EMBL" id="RZU48632.1"/>
    </source>
</evidence>
<name>A0A4Q7ZD74_9ACTN</name>
<dbReference type="OrthoDB" id="4282511at2"/>
<feature type="compositionally biased region" description="Basic and acidic residues" evidence="1">
    <location>
        <begin position="311"/>
        <end position="325"/>
    </location>
</feature>
<comment type="caution">
    <text evidence="3">The sequence shown here is derived from an EMBL/GenBank/DDBJ whole genome shotgun (WGS) entry which is preliminary data.</text>
</comment>
<accession>A0A4Q7ZD74</accession>
<feature type="transmembrane region" description="Helical" evidence="2">
    <location>
        <begin position="56"/>
        <end position="85"/>
    </location>
</feature>
<protein>
    <recommendedName>
        <fullName evidence="5">DMSO/TMAO reductase YedYZ heme-binding membrane subunit</fullName>
    </recommendedName>
</protein>
<feature type="region of interest" description="Disordered" evidence="1">
    <location>
        <begin position="235"/>
        <end position="616"/>
    </location>
</feature>
<organism evidence="3 4">
    <name type="scientific">Krasilnikovia cinnamomea</name>
    <dbReference type="NCBI Taxonomy" id="349313"/>
    <lineage>
        <taxon>Bacteria</taxon>
        <taxon>Bacillati</taxon>
        <taxon>Actinomycetota</taxon>
        <taxon>Actinomycetes</taxon>
        <taxon>Micromonosporales</taxon>
        <taxon>Micromonosporaceae</taxon>
        <taxon>Krasilnikovia</taxon>
    </lineage>
</organism>
<keyword evidence="2" id="KW-0472">Membrane</keyword>
<evidence type="ECO:0008006" key="5">
    <source>
        <dbReference type="Google" id="ProtNLM"/>
    </source>
</evidence>
<reference evidence="3 4" key="1">
    <citation type="submission" date="2019-02" db="EMBL/GenBank/DDBJ databases">
        <title>Sequencing the genomes of 1000 actinobacteria strains.</title>
        <authorList>
            <person name="Klenk H.-P."/>
        </authorList>
    </citation>
    <scope>NUCLEOTIDE SEQUENCE [LARGE SCALE GENOMIC DNA]</scope>
    <source>
        <strain evidence="3 4">DSM 45162</strain>
    </source>
</reference>
<gene>
    <name evidence="3" type="ORF">EV385_0349</name>
</gene>